<proteinExistence type="inferred from homology"/>
<dbReference type="GO" id="GO:0046872">
    <property type="term" value="F:metal ion binding"/>
    <property type="evidence" value="ECO:0007669"/>
    <property type="project" value="InterPro"/>
</dbReference>
<comment type="similarity">
    <text evidence="1">Belongs to the FrmR/RcnR family.</text>
</comment>
<dbReference type="InterPro" id="IPR038390">
    <property type="entry name" value="Metal_Tscrpt_repr_sf"/>
</dbReference>
<dbReference type="KEGG" id="ppd:Ppro_3638"/>
<dbReference type="RefSeq" id="WP_011733749.1">
    <property type="nucleotide sequence ID" value="NC_008607.1"/>
</dbReference>
<gene>
    <name evidence="2" type="ordered locus">Ppro_3638</name>
</gene>
<dbReference type="Gene3D" id="1.20.58.1000">
    <property type="entry name" value="Metal-sensitive repressor, helix protomer"/>
    <property type="match status" value="1"/>
</dbReference>
<dbReference type="Proteomes" id="UP000006732">
    <property type="component" value="Plasmid pPRO1"/>
</dbReference>
<dbReference type="GO" id="GO:0045892">
    <property type="term" value="P:negative regulation of DNA-templated transcription"/>
    <property type="evidence" value="ECO:0007669"/>
    <property type="project" value="UniProtKB-ARBA"/>
</dbReference>
<keyword evidence="2" id="KW-0614">Plasmid</keyword>
<geneLocation type="plasmid" evidence="2 3">
    <name>pPRO1</name>
</geneLocation>
<dbReference type="PANTHER" id="PTHR33677">
    <property type="entry name" value="TRANSCRIPTIONAL REPRESSOR FRMR-RELATED"/>
    <property type="match status" value="1"/>
</dbReference>
<dbReference type="AlphaFoldDB" id="A0R7M0"/>
<organism evidence="2 3">
    <name type="scientific">Pelobacter propionicus (strain DSM 2379 / NBRC 103807 / OttBd1)</name>
    <dbReference type="NCBI Taxonomy" id="338966"/>
    <lineage>
        <taxon>Bacteria</taxon>
        <taxon>Pseudomonadati</taxon>
        <taxon>Thermodesulfobacteriota</taxon>
        <taxon>Desulfuromonadia</taxon>
        <taxon>Desulfuromonadales</taxon>
        <taxon>Desulfuromonadaceae</taxon>
        <taxon>Pelobacter</taxon>
    </lineage>
</organism>
<evidence type="ECO:0000256" key="1">
    <source>
        <dbReference type="ARBA" id="ARBA00005260"/>
    </source>
</evidence>
<evidence type="ECO:0008006" key="4">
    <source>
        <dbReference type="Google" id="ProtNLM"/>
    </source>
</evidence>
<keyword evidence="3" id="KW-1185">Reference proteome</keyword>
<evidence type="ECO:0000313" key="3">
    <source>
        <dbReference type="Proteomes" id="UP000006732"/>
    </source>
</evidence>
<dbReference type="InterPro" id="IPR003735">
    <property type="entry name" value="Metal_Tscrpt_repr"/>
</dbReference>
<dbReference type="EMBL" id="CP000483">
    <property type="protein sequence ID" value="ABL01230.1"/>
    <property type="molecule type" value="Genomic_DNA"/>
</dbReference>
<sequence>MQGASQKKLSARVKRIGGQVAGIERMLEERRYCVDILNQISAVRSALDALGIELLTRHLETCVLGHGSNSEHESAKPMTQQELLDEVKTALSRFLK</sequence>
<protein>
    <recommendedName>
        <fullName evidence="4">Transcriptional regulator</fullName>
    </recommendedName>
</protein>
<dbReference type="eggNOG" id="COG1937">
    <property type="taxonomic scope" value="Bacteria"/>
</dbReference>
<accession>A0R7M0</accession>
<dbReference type="GO" id="GO:0003677">
    <property type="term" value="F:DNA binding"/>
    <property type="evidence" value="ECO:0007669"/>
    <property type="project" value="InterPro"/>
</dbReference>
<dbReference type="OrthoDB" id="9811244at2"/>
<dbReference type="HOGENOM" id="CLU_130332_3_0_7"/>
<dbReference type="CDD" id="cd10148">
    <property type="entry name" value="CsoR-like_DUF156"/>
    <property type="match status" value="1"/>
</dbReference>
<reference evidence="2 3" key="1">
    <citation type="submission" date="2006-10" db="EMBL/GenBank/DDBJ databases">
        <title>Complete sequence of plasmid pPRO1 of Pelobacter propionicus DSM 2379.</title>
        <authorList>
            <consortium name="US DOE Joint Genome Institute"/>
            <person name="Copeland A."/>
            <person name="Lucas S."/>
            <person name="Lapidus A."/>
            <person name="Barry K."/>
            <person name="Detter J.C."/>
            <person name="Glavina del Rio T."/>
            <person name="Hammon N."/>
            <person name="Israni S."/>
            <person name="Dalin E."/>
            <person name="Tice H."/>
            <person name="Pitluck S."/>
            <person name="Saunders E."/>
            <person name="Brettin T."/>
            <person name="Bruce D."/>
            <person name="Han C."/>
            <person name="Tapia R."/>
            <person name="Schmutz J."/>
            <person name="Larimer F."/>
            <person name="Land M."/>
            <person name="Hauser L."/>
            <person name="Kyrpides N."/>
            <person name="Kim E."/>
            <person name="Lovley D."/>
            <person name="Richardson P."/>
        </authorList>
    </citation>
    <scope>NUCLEOTIDE SEQUENCE [LARGE SCALE GENOMIC DNA]</scope>
    <source>
        <strain evidence="3">DSM 2379 / NBRC 103807 / OttBd1</strain>
        <plasmid evidence="3">Plasmid pPRO1</plasmid>
    </source>
</reference>
<name>A0R7M0_PELPD</name>
<dbReference type="Pfam" id="PF02583">
    <property type="entry name" value="Trns_repr_metal"/>
    <property type="match status" value="1"/>
</dbReference>
<evidence type="ECO:0000313" key="2">
    <source>
        <dbReference type="EMBL" id="ABL01230.1"/>
    </source>
</evidence>